<accession>A0A951PNP5</accession>
<gene>
    <name evidence="1" type="ORF">KME25_21675</name>
</gene>
<dbReference type="EMBL" id="JAHHIF010000034">
    <property type="protein sequence ID" value="MBW4547026.1"/>
    <property type="molecule type" value="Genomic_DNA"/>
</dbReference>
<name>A0A951PNP5_9CYAN</name>
<sequence>MINTEVVKGIASEIQIFQDIEQKESFLFVLGALTARVISLKKAAEVMDVEPEVFLKLLDLIGFDYSFLSKEDVSMERS</sequence>
<comment type="caution">
    <text evidence="1">The sequence shown here is derived from an EMBL/GenBank/DDBJ whole genome shotgun (WGS) entry which is preliminary data.</text>
</comment>
<dbReference type="AlphaFoldDB" id="A0A951PNP5"/>
<organism evidence="1 2">
    <name type="scientific">Symplocastrum torsivum CPER-KK1</name>
    <dbReference type="NCBI Taxonomy" id="450513"/>
    <lineage>
        <taxon>Bacteria</taxon>
        <taxon>Bacillati</taxon>
        <taxon>Cyanobacteriota</taxon>
        <taxon>Cyanophyceae</taxon>
        <taxon>Oscillatoriophycideae</taxon>
        <taxon>Oscillatoriales</taxon>
        <taxon>Microcoleaceae</taxon>
        <taxon>Symplocastrum</taxon>
    </lineage>
</organism>
<dbReference type="Proteomes" id="UP000753908">
    <property type="component" value="Unassembled WGS sequence"/>
</dbReference>
<evidence type="ECO:0000313" key="2">
    <source>
        <dbReference type="Proteomes" id="UP000753908"/>
    </source>
</evidence>
<evidence type="ECO:0000313" key="1">
    <source>
        <dbReference type="EMBL" id="MBW4547026.1"/>
    </source>
</evidence>
<reference evidence="1" key="2">
    <citation type="journal article" date="2022" name="Microbiol. Resour. Announc.">
        <title>Metagenome Sequencing to Explore Phylogenomics of Terrestrial Cyanobacteria.</title>
        <authorList>
            <person name="Ward R.D."/>
            <person name="Stajich J.E."/>
            <person name="Johansen J.R."/>
            <person name="Huntemann M."/>
            <person name="Clum A."/>
            <person name="Foster B."/>
            <person name="Foster B."/>
            <person name="Roux S."/>
            <person name="Palaniappan K."/>
            <person name="Varghese N."/>
            <person name="Mukherjee S."/>
            <person name="Reddy T.B.K."/>
            <person name="Daum C."/>
            <person name="Copeland A."/>
            <person name="Chen I.A."/>
            <person name="Ivanova N.N."/>
            <person name="Kyrpides N.C."/>
            <person name="Shapiro N."/>
            <person name="Eloe-Fadrosh E.A."/>
            <person name="Pietrasiak N."/>
        </authorList>
    </citation>
    <scope>NUCLEOTIDE SEQUENCE</scope>
    <source>
        <strain evidence="1">CPER-KK1</strain>
    </source>
</reference>
<proteinExistence type="predicted"/>
<protein>
    <submittedName>
        <fullName evidence="1">Uncharacterized protein</fullName>
    </submittedName>
</protein>
<reference evidence="1" key="1">
    <citation type="submission" date="2021-05" db="EMBL/GenBank/DDBJ databases">
        <authorList>
            <person name="Pietrasiak N."/>
            <person name="Ward R."/>
            <person name="Stajich J.E."/>
            <person name="Kurbessoian T."/>
        </authorList>
    </citation>
    <scope>NUCLEOTIDE SEQUENCE</scope>
    <source>
        <strain evidence="1">CPER-KK1</strain>
    </source>
</reference>